<dbReference type="RefSeq" id="WP_227614815.1">
    <property type="nucleotide sequence ID" value="NZ_JAJEPR010000008.1"/>
</dbReference>
<keyword evidence="6" id="KW-1185">Reference proteome</keyword>
<comment type="caution">
    <text evidence="5">The sequence shown here is derived from an EMBL/GenBank/DDBJ whole genome shotgun (WGS) entry which is preliminary data.</text>
</comment>
<sequence length="318" mass="38016">MNYIVFDLEWNQCPGGKEKENKKLPFEIIQIGAVKLDDQWEEFGQFQEKIRPRVYHSFHRHTQEVLHMDMKAFRKARPFYEVIPSFLEWCGPMEDAVFCSWGPQDLLELQRNMRFYHIKNPFPFPLYYLDIQKIFSLQREDGRSRKNLQSVVDALELPKDQPFHEALGDASYTAGILQTLDKEQALKYFSVDYYRTPQSRKEEFQIRYETYQKFVSKPFRTKTDAMRDRKVAATRCYICGKPARKKIRWFTGNSKNYYCLARCEEHGWLKGKNRMKKTENGDFFCVKTLKLVSDAEAETIIQKKEALKQKQKRCRKEE</sequence>
<dbReference type="PANTHER" id="PTHR23044">
    <property type="entry name" value="3'-5' EXONUCLEASE ERI1-RELATED"/>
    <property type="match status" value="1"/>
</dbReference>
<evidence type="ECO:0000259" key="4">
    <source>
        <dbReference type="SMART" id="SM00479"/>
    </source>
</evidence>
<dbReference type="EMBL" id="JAJEPR010000008">
    <property type="protein sequence ID" value="MCC2189475.1"/>
    <property type="molecule type" value="Genomic_DNA"/>
</dbReference>
<dbReference type="InterPro" id="IPR012337">
    <property type="entry name" value="RNaseH-like_sf"/>
</dbReference>
<dbReference type="GO" id="GO:0000175">
    <property type="term" value="F:3'-5'-RNA exonuclease activity"/>
    <property type="evidence" value="ECO:0007669"/>
    <property type="project" value="InterPro"/>
</dbReference>
<organism evidence="5 6">
    <name type="scientific">Fusicatenibacter faecihominis</name>
    <dbReference type="NCBI Taxonomy" id="2881276"/>
    <lineage>
        <taxon>Bacteria</taxon>
        <taxon>Bacillati</taxon>
        <taxon>Bacillota</taxon>
        <taxon>Clostridia</taxon>
        <taxon>Lachnospirales</taxon>
        <taxon>Lachnospiraceae</taxon>
        <taxon>Fusicatenibacter</taxon>
    </lineage>
</organism>
<evidence type="ECO:0000313" key="6">
    <source>
        <dbReference type="Proteomes" id="UP001197875"/>
    </source>
</evidence>
<dbReference type="Gene3D" id="3.30.420.10">
    <property type="entry name" value="Ribonuclease H-like superfamily/Ribonuclease H"/>
    <property type="match status" value="1"/>
</dbReference>
<dbReference type="Proteomes" id="UP001197875">
    <property type="component" value="Unassembled WGS sequence"/>
</dbReference>
<dbReference type="InterPro" id="IPR051274">
    <property type="entry name" value="3-5_Exoribonuclease"/>
</dbReference>
<proteinExistence type="predicted"/>
<reference evidence="5 6" key="1">
    <citation type="submission" date="2021-10" db="EMBL/GenBank/DDBJ databases">
        <title>Anaerobic single-cell dispensing facilitates the cultivation of human gut bacteria.</title>
        <authorList>
            <person name="Afrizal A."/>
        </authorList>
    </citation>
    <scope>NUCLEOTIDE SEQUENCE [LARGE SCALE GENOMIC DNA]</scope>
    <source>
        <strain evidence="5 6">CLA-AA-H277</strain>
    </source>
</reference>
<name>A0AAE3DS77_9FIRM</name>
<evidence type="ECO:0000256" key="1">
    <source>
        <dbReference type="ARBA" id="ARBA00022722"/>
    </source>
</evidence>
<dbReference type="CDD" id="cd06133">
    <property type="entry name" value="ERI-1_3'hExo_like"/>
    <property type="match status" value="1"/>
</dbReference>
<dbReference type="InterPro" id="IPR036397">
    <property type="entry name" value="RNaseH_sf"/>
</dbReference>
<dbReference type="SMART" id="SM00479">
    <property type="entry name" value="EXOIII"/>
    <property type="match status" value="1"/>
</dbReference>
<dbReference type="PANTHER" id="PTHR23044:SF61">
    <property type="entry name" value="3'-5' EXORIBONUCLEASE 1-RELATED"/>
    <property type="match status" value="1"/>
</dbReference>
<accession>A0AAE3DS77</accession>
<dbReference type="SUPFAM" id="SSF53098">
    <property type="entry name" value="Ribonuclease H-like"/>
    <property type="match status" value="1"/>
</dbReference>
<dbReference type="Pfam" id="PF00929">
    <property type="entry name" value="RNase_T"/>
    <property type="match status" value="1"/>
</dbReference>
<evidence type="ECO:0000256" key="2">
    <source>
        <dbReference type="ARBA" id="ARBA00022801"/>
    </source>
</evidence>
<dbReference type="InterPro" id="IPR047201">
    <property type="entry name" value="ERI-1_3'hExo-like"/>
</dbReference>
<dbReference type="InterPro" id="IPR013520">
    <property type="entry name" value="Ribonucl_H"/>
</dbReference>
<protein>
    <submittedName>
        <fullName evidence="5">Exonuclease domain-containing protein</fullName>
    </submittedName>
</protein>
<keyword evidence="1" id="KW-0540">Nuclease</keyword>
<dbReference type="GO" id="GO:0003676">
    <property type="term" value="F:nucleic acid binding"/>
    <property type="evidence" value="ECO:0007669"/>
    <property type="project" value="InterPro"/>
</dbReference>
<gene>
    <name evidence="5" type="ORF">LKD71_06615</name>
</gene>
<evidence type="ECO:0000256" key="3">
    <source>
        <dbReference type="ARBA" id="ARBA00022839"/>
    </source>
</evidence>
<evidence type="ECO:0000313" key="5">
    <source>
        <dbReference type="EMBL" id="MCC2189475.1"/>
    </source>
</evidence>
<feature type="domain" description="Exonuclease" evidence="4">
    <location>
        <begin position="2"/>
        <end position="186"/>
    </location>
</feature>
<dbReference type="AlphaFoldDB" id="A0AAE3DS77"/>
<keyword evidence="2" id="KW-0378">Hydrolase</keyword>
<keyword evidence="3 5" id="KW-0269">Exonuclease</keyword>